<protein>
    <submittedName>
        <fullName evidence="2">Uncharacterized protein</fullName>
    </submittedName>
</protein>
<reference evidence="2 3" key="1">
    <citation type="journal article" date="2019" name="New Phytol.">
        <title>Comparative genomics reveals unique wood-decay strategies and fruiting body development in the Schizophyllaceae.</title>
        <authorList>
            <person name="Almasi E."/>
            <person name="Sahu N."/>
            <person name="Krizsan K."/>
            <person name="Balint B."/>
            <person name="Kovacs G.M."/>
            <person name="Kiss B."/>
            <person name="Cseklye J."/>
            <person name="Drula E."/>
            <person name="Henrissat B."/>
            <person name="Nagy I."/>
            <person name="Chovatia M."/>
            <person name="Adam C."/>
            <person name="LaButti K."/>
            <person name="Lipzen A."/>
            <person name="Riley R."/>
            <person name="Grigoriev I.V."/>
            <person name="Nagy L.G."/>
        </authorList>
    </citation>
    <scope>NUCLEOTIDE SEQUENCE [LARGE SCALE GENOMIC DNA]</scope>
    <source>
        <strain evidence="2 3">NL-1724</strain>
    </source>
</reference>
<proteinExistence type="predicted"/>
<evidence type="ECO:0000313" key="3">
    <source>
        <dbReference type="Proteomes" id="UP000320762"/>
    </source>
</evidence>
<gene>
    <name evidence="2" type="ORF">BD626DRAFT_534607</name>
</gene>
<dbReference type="AlphaFoldDB" id="A0A550CV30"/>
<keyword evidence="3" id="KW-1185">Reference proteome</keyword>
<accession>A0A550CV30</accession>
<evidence type="ECO:0000313" key="2">
    <source>
        <dbReference type="EMBL" id="TRM68629.1"/>
    </source>
</evidence>
<dbReference type="EMBL" id="VDMD01000002">
    <property type="protein sequence ID" value="TRM68629.1"/>
    <property type="molecule type" value="Genomic_DNA"/>
</dbReference>
<name>A0A550CV30_9AGAR</name>
<feature type="region of interest" description="Disordered" evidence="1">
    <location>
        <begin position="43"/>
        <end position="64"/>
    </location>
</feature>
<sequence length="264" mass="28212">MSDHQALHQRSSLTGGRAMGRRQGQVIVARLPELMDERREATQARSGACWHDKSTSGARAGRSANEGDDALKLTLQCNLVLVVADDGVVCVSRGAPSHDVDGPSYQQLRISSPVNFSSKLIPFHVPRKRMLYLTRAVAALASTPAAPTLTRTFKAPAPLPAPSPSATKPMRAKPSRAETSGKLSQLRLQALALEESAKLTRRFSTSGCSLKSFHGQCEEGGGGAAVGEVCRRVDAASTAPPSALVGDGRAQRKICRDMYDFKLH</sequence>
<organism evidence="2 3">
    <name type="scientific">Schizophyllum amplum</name>
    <dbReference type="NCBI Taxonomy" id="97359"/>
    <lineage>
        <taxon>Eukaryota</taxon>
        <taxon>Fungi</taxon>
        <taxon>Dikarya</taxon>
        <taxon>Basidiomycota</taxon>
        <taxon>Agaricomycotina</taxon>
        <taxon>Agaricomycetes</taxon>
        <taxon>Agaricomycetidae</taxon>
        <taxon>Agaricales</taxon>
        <taxon>Schizophyllaceae</taxon>
        <taxon>Schizophyllum</taxon>
    </lineage>
</organism>
<dbReference type="Proteomes" id="UP000320762">
    <property type="component" value="Unassembled WGS sequence"/>
</dbReference>
<feature type="region of interest" description="Disordered" evidence="1">
    <location>
        <begin position="1"/>
        <end position="21"/>
    </location>
</feature>
<comment type="caution">
    <text evidence="2">The sequence shown here is derived from an EMBL/GenBank/DDBJ whole genome shotgun (WGS) entry which is preliminary data.</text>
</comment>
<evidence type="ECO:0000256" key="1">
    <source>
        <dbReference type="SAM" id="MobiDB-lite"/>
    </source>
</evidence>
<feature type="region of interest" description="Disordered" evidence="1">
    <location>
        <begin position="152"/>
        <end position="181"/>
    </location>
</feature>